<feature type="signal peptide" evidence="1">
    <location>
        <begin position="1"/>
        <end position="27"/>
    </location>
</feature>
<evidence type="ECO:0008006" key="4">
    <source>
        <dbReference type="Google" id="ProtNLM"/>
    </source>
</evidence>
<evidence type="ECO:0000313" key="3">
    <source>
        <dbReference type="Proteomes" id="UP001378592"/>
    </source>
</evidence>
<dbReference type="Proteomes" id="UP001378592">
    <property type="component" value="Unassembled WGS sequence"/>
</dbReference>
<dbReference type="Gene3D" id="2.10.90.10">
    <property type="entry name" value="Cystine-knot cytokines"/>
    <property type="match status" value="1"/>
</dbReference>
<reference evidence="2 3" key="1">
    <citation type="submission" date="2024-03" db="EMBL/GenBank/DDBJ databases">
        <title>The genome assembly and annotation of the cricket Gryllus longicercus Weissman &amp; Gray.</title>
        <authorList>
            <person name="Szrajer S."/>
            <person name="Gray D."/>
            <person name="Ylla G."/>
        </authorList>
    </citation>
    <scope>NUCLEOTIDE SEQUENCE [LARGE SCALE GENOMIC DNA]</scope>
    <source>
        <strain evidence="2">DAG 2021-001</strain>
        <tissue evidence="2">Whole body minus gut</tissue>
    </source>
</reference>
<dbReference type="GO" id="GO:0035099">
    <property type="term" value="P:hemocyte migration"/>
    <property type="evidence" value="ECO:0007669"/>
    <property type="project" value="TreeGrafter"/>
</dbReference>
<dbReference type="AlphaFoldDB" id="A0AAN9ZFT9"/>
<protein>
    <recommendedName>
        <fullName evidence="4">Platelet-derived growth factor (PDGF) family profile domain-containing protein</fullName>
    </recommendedName>
</protein>
<evidence type="ECO:0000256" key="1">
    <source>
        <dbReference type="SAM" id="SignalP"/>
    </source>
</evidence>
<sequence>MMVRRTTGRGAAGLLLLALFAVGAVNAMARASSRVDKVRENYNRVLTLWKKGPQPRAIEVKNELQGVGPMEVVHPRQTVLHRCDELACCGTKPNPQDHRCQPQVETVTLCFHATVVGTQRKRFIEHQFQNHTACECVSTSEEGR</sequence>
<evidence type="ECO:0000313" key="2">
    <source>
        <dbReference type="EMBL" id="KAK7873766.1"/>
    </source>
</evidence>
<comment type="caution">
    <text evidence="2">The sequence shown here is derived from an EMBL/GenBank/DDBJ whole genome shotgun (WGS) entry which is preliminary data.</text>
</comment>
<accession>A0AAN9ZFT9</accession>
<keyword evidence="1" id="KW-0732">Signal</keyword>
<feature type="chain" id="PRO_5042892902" description="Platelet-derived growth factor (PDGF) family profile domain-containing protein" evidence="1">
    <location>
        <begin position="28"/>
        <end position="144"/>
    </location>
</feature>
<name>A0AAN9ZFT9_9ORTH</name>
<dbReference type="PANTHER" id="PTHR21719:SF1">
    <property type="entry name" value="FI06402P-RELATED"/>
    <property type="match status" value="1"/>
</dbReference>
<keyword evidence="3" id="KW-1185">Reference proteome</keyword>
<dbReference type="SUPFAM" id="SSF57501">
    <property type="entry name" value="Cystine-knot cytokines"/>
    <property type="match status" value="1"/>
</dbReference>
<dbReference type="EMBL" id="JAZDUA010000009">
    <property type="protein sequence ID" value="KAK7873766.1"/>
    <property type="molecule type" value="Genomic_DNA"/>
</dbReference>
<proteinExistence type="predicted"/>
<dbReference type="PANTHER" id="PTHR21719">
    <property type="entry name" value="FI06402P-RELATED"/>
    <property type="match status" value="1"/>
</dbReference>
<dbReference type="InterPro" id="IPR029034">
    <property type="entry name" value="Cystine-knot_cytokine"/>
</dbReference>
<organism evidence="2 3">
    <name type="scientific">Gryllus longicercus</name>
    <dbReference type="NCBI Taxonomy" id="2509291"/>
    <lineage>
        <taxon>Eukaryota</taxon>
        <taxon>Metazoa</taxon>
        <taxon>Ecdysozoa</taxon>
        <taxon>Arthropoda</taxon>
        <taxon>Hexapoda</taxon>
        <taxon>Insecta</taxon>
        <taxon>Pterygota</taxon>
        <taxon>Neoptera</taxon>
        <taxon>Polyneoptera</taxon>
        <taxon>Orthoptera</taxon>
        <taxon>Ensifera</taxon>
        <taxon>Gryllidea</taxon>
        <taxon>Grylloidea</taxon>
        <taxon>Gryllidae</taxon>
        <taxon>Gryllinae</taxon>
        <taxon>Gryllus</taxon>
    </lineage>
</organism>
<gene>
    <name evidence="2" type="ORF">R5R35_005763</name>
</gene>